<reference evidence="3" key="2">
    <citation type="submission" date="2015-01" db="EMBL/GenBank/DDBJ databases">
        <title>Evolutionary Origins and Diversification of the Mycorrhizal Mutualists.</title>
        <authorList>
            <consortium name="DOE Joint Genome Institute"/>
            <consortium name="Mycorrhizal Genomics Consortium"/>
            <person name="Kohler A."/>
            <person name="Kuo A."/>
            <person name="Nagy L.G."/>
            <person name="Floudas D."/>
            <person name="Copeland A."/>
            <person name="Barry K.W."/>
            <person name="Cichocki N."/>
            <person name="Veneault-Fourrey C."/>
            <person name="LaButti K."/>
            <person name="Lindquist E.A."/>
            <person name="Lipzen A."/>
            <person name="Lundell T."/>
            <person name="Morin E."/>
            <person name="Murat C."/>
            <person name="Riley R."/>
            <person name="Ohm R."/>
            <person name="Sun H."/>
            <person name="Tunlid A."/>
            <person name="Henrissat B."/>
            <person name="Grigoriev I.V."/>
            <person name="Hibbett D.S."/>
            <person name="Martin F."/>
        </authorList>
    </citation>
    <scope>NUCLEOTIDE SEQUENCE [LARGE SCALE GENOMIC DNA]</scope>
    <source>
        <strain evidence="3">MAFF 305830</strain>
    </source>
</reference>
<feature type="compositionally biased region" description="Low complexity" evidence="1">
    <location>
        <begin position="252"/>
        <end position="264"/>
    </location>
</feature>
<name>A0A0C3BA22_SERVB</name>
<gene>
    <name evidence="2" type="ORF">M408DRAFT_126106</name>
</gene>
<feature type="compositionally biased region" description="Pro residues" evidence="1">
    <location>
        <begin position="288"/>
        <end position="297"/>
    </location>
</feature>
<dbReference type="Proteomes" id="UP000054097">
    <property type="component" value="Unassembled WGS sequence"/>
</dbReference>
<feature type="region of interest" description="Disordered" evidence="1">
    <location>
        <begin position="240"/>
        <end position="298"/>
    </location>
</feature>
<dbReference type="EMBL" id="KN824290">
    <property type="protein sequence ID" value="KIM28974.1"/>
    <property type="molecule type" value="Genomic_DNA"/>
</dbReference>
<keyword evidence="3" id="KW-1185">Reference proteome</keyword>
<sequence length="421" mass="47529">MIANPKHAEFPKTWVTKLDRLLQGAVMDRRGVVITSLDSAQAIDDNFTTQINELRFDVEGRAPRLAFKEFVQEYLNWWNVEYQYGREQALSPALDWDIALLVVSVLMSGLDELLRQVIVHCQVTDLDIPFNDFQSKHDIEEACTEMLEYLKRLGGNLRHLPITPAAILQEPDIIFRILSRICSTLKEHLLQLQETLSPRAGLRRTVLEQLGREYNEKLERELLPIDRSALIYGARDTEMNNSTSLKRKRKPTVNTNGVSTSTSSPENGSEDLPSPRGVNPKRSRTTLDPPPATPEPPLKLSFKVEMAKARLDLRVLQAVDLDGFPDPQLRAIAQAKILVEIAEPLVDKILKSDVPLDKDVVECRAVLELIAHAEEPVFDELSQAKALAIAIERLAHRSGVGNLEFRELVNSAKRLSTRLPY</sequence>
<dbReference type="HOGENOM" id="CLU_652398_0_0_1"/>
<evidence type="ECO:0000313" key="3">
    <source>
        <dbReference type="Proteomes" id="UP000054097"/>
    </source>
</evidence>
<evidence type="ECO:0000256" key="1">
    <source>
        <dbReference type="SAM" id="MobiDB-lite"/>
    </source>
</evidence>
<protein>
    <submittedName>
        <fullName evidence="2">Uncharacterized protein</fullName>
    </submittedName>
</protein>
<reference evidence="2 3" key="1">
    <citation type="submission" date="2014-04" db="EMBL/GenBank/DDBJ databases">
        <authorList>
            <consortium name="DOE Joint Genome Institute"/>
            <person name="Kuo A."/>
            <person name="Zuccaro A."/>
            <person name="Kohler A."/>
            <person name="Nagy L.G."/>
            <person name="Floudas D."/>
            <person name="Copeland A."/>
            <person name="Barry K.W."/>
            <person name="Cichocki N."/>
            <person name="Veneault-Fourrey C."/>
            <person name="LaButti K."/>
            <person name="Lindquist E.A."/>
            <person name="Lipzen A."/>
            <person name="Lundell T."/>
            <person name="Morin E."/>
            <person name="Murat C."/>
            <person name="Sun H."/>
            <person name="Tunlid A."/>
            <person name="Henrissat B."/>
            <person name="Grigoriev I.V."/>
            <person name="Hibbett D.S."/>
            <person name="Martin F."/>
            <person name="Nordberg H.P."/>
            <person name="Cantor M.N."/>
            <person name="Hua S.X."/>
        </authorList>
    </citation>
    <scope>NUCLEOTIDE SEQUENCE [LARGE SCALE GENOMIC DNA]</scope>
    <source>
        <strain evidence="2 3">MAFF 305830</strain>
    </source>
</reference>
<proteinExistence type="predicted"/>
<dbReference type="AlphaFoldDB" id="A0A0C3BA22"/>
<evidence type="ECO:0000313" key="2">
    <source>
        <dbReference type="EMBL" id="KIM28974.1"/>
    </source>
</evidence>
<organism evidence="2 3">
    <name type="scientific">Serendipita vermifera MAFF 305830</name>
    <dbReference type="NCBI Taxonomy" id="933852"/>
    <lineage>
        <taxon>Eukaryota</taxon>
        <taxon>Fungi</taxon>
        <taxon>Dikarya</taxon>
        <taxon>Basidiomycota</taxon>
        <taxon>Agaricomycotina</taxon>
        <taxon>Agaricomycetes</taxon>
        <taxon>Sebacinales</taxon>
        <taxon>Serendipitaceae</taxon>
        <taxon>Serendipita</taxon>
    </lineage>
</organism>
<accession>A0A0C3BA22</accession>
<dbReference type="OrthoDB" id="10606340at2759"/>